<dbReference type="GO" id="GO:0005829">
    <property type="term" value="C:cytosol"/>
    <property type="evidence" value="ECO:0007669"/>
    <property type="project" value="TreeGrafter"/>
</dbReference>
<dbReference type="GO" id="GO:0030527">
    <property type="term" value="F:structural constituent of chromatin"/>
    <property type="evidence" value="ECO:0007669"/>
    <property type="project" value="InterPro"/>
</dbReference>
<proteinExistence type="inferred from homology"/>
<protein>
    <submittedName>
        <fullName evidence="4">DNA-binding protein HU</fullName>
    </submittedName>
</protein>
<dbReference type="InterPro" id="IPR000119">
    <property type="entry name" value="Hist_DNA-bd"/>
</dbReference>
<name>A0A1G2A7T9_9BACT</name>
<dbReference type="PANTHER" id="PTHR33175">
    <property type="entry name" value="DNA-BINDING PROTEIN HU"/>
    <property type="match status" value="1"/>
</dbReference>
<dbReference type="PANTHER" id="PTHR33175:SF3">
    <property type="entry name" value="DNA-BINDING PROTEIN HU-BETA"/>
    <property type="match status" value="1"/>
</dbReference>
<dbReference type="Pfam" id="PF00216">
    <property type="entry name" value="Bac_DNA_binding"/>
    <property type="match status" value="1"/>
</dbReference>
<dbReference type="Gene3D" id="4.10.520.10">
    <property type="entry name" value="IHF-like DNA-binding proteins"/>
    <property type="match status" value="1"/>
</dbReference>
<sequence length="91" mass="9747">MTKADLAQKVAGVLGTSKVDGERAVNTVVDEIIKALKRGEEVALTGFGTFSVSKRKPRMGVNPQNPSIKIQIPAMQVPKFKAGKALKEAVR</sequence>
<dbReference type="PROSITE" id="PS00045">
    <property type="entry name" value="HISTONE_LIKE"/>
    <property type="match status" value="1"/>
</dbReference>
<evidence type="ECO:0000256" key="3">
    <source>
        <dbReference type="RuleBase" id="RU003939"/>
    </source>
</evidence>
<dbReference type="InterPro" id="IPR010992">
    <property type="entry name" value="IHF-like_DNA-bd_dom_sf"/>
</dbReference>
<gene>
    <name evidence="4" type="ORF">A3H61_03955</name>
</gene>
<keyword evidence="1" id="KW-0226">DNA condensation</keyword>
<dbReference type="SUPFAM" id="SSF47729">
    <property type="entry name" value="IHF-like DNA-binding proteins"/>
    <property type="match status" value="1"/>
</dbReference>
<keyword evidence="2 4" id="KW-0238">DNA-binding</keyword>
<reference evidence="4 5" key="1">
    <citation type="journal article" date="2016" name="Nat. Commun.">
        <title>Thousands of microbial genomes shed light on interconnected biogeochemical processes in an aquifer system.</title>
        <authorList>
            <person name="Anantharaman K."/>
            <person name="Brown C.T."/>
            <person name="Hug L.A."/>
            <person name="Sharon I."/>
            <person name="Castelle C.J."/>
            <person name="Probst A.J."/>
            <person name="Thomas B.C."/>
            <person name="Singh A."/>
            <person name="Wilkins M.J."/>
            <person name="Karaoz U."/>
            <person name="Brodie E.L."/>
            <person name="Williams K.H."/>
            <person name="Hubbard S.S."/>
            <person name="Banfield J.F."/>
        </authorList>
    </citation>
    <scope>NUCLEOTIDE SEQUENCE [LARGE SCALE GENOMIC DNA]</scope>
</reference>
<accession>A0A1G2A7T9</accession>
<dbReference type="GO" id="GO:0030261">
    <property type="term" value="P:chromosome condensation"/>
    <property type="evidence" value="ECO:0007669"/>
    <property type="project" value="UniProtKB-KW"/>
</dbReference>
<dbReference type="CDD" id="cd13831">
    <property type="entry name" value="HU"/>
    <property type="match status" value="1"/>
</dbReference>
<dbReference type="SMART" id="SM00411">
    <property type="entry name" value="BHL"/>
    <property type="match status" value="1"/>
</dbReference>
<evidence type="ECO:0000256" key="1">
    <source>
        <dbReference type="ARBA" id="ARBA00023067"/>
    </source>
</evidence>
<organism evidence="4 5">
    <name type="scientific">Candidatus Jacksonbacteria bacterium RIFCSPLOWO2_02_FULL_44_20</name>
    <dbReference type="NCBI Taxonomy" id="1798460"/>
    <lineage>
        <taxon>Bacteria</taxon>
        <taxon>Candidatus Jacksoniibacteriota</taxon>
    </lineage>
</organism>
<dbReference type="InterPro" id="IPR020816">
    <property type="entry name" value="Histone-like_DNA-bd_CS"/>
</dbReference>
<comment type="similarity">
    <text evidence="3">Belongs to the bacterial histone-like protein family.</text>
</comment>
<evidence type="ECO:0000313" key="4">
    <source>
        <dbReference type="EMBL" id="OGY72958.1"/>
    </source>
</evidence>
<dbReference type="PRINTS" id="PR01727">
    <property type="entry name" value="DNABINDINGHU"/>
</dbReference>
<evidence type="ECO:0000256" key="2">
    <source>
        <dbReference type="ARBA" id="ARBA00023125"/>
    </source>
</evidence>
<comment type="caution">
    <text evidence="4">The sequence shown here is derived from an EMBL/GenBank/DDBJ whole genome shotgun (WGS) entry which is preliminary data.</text>
</comment>
<evidence type="ECO:0000313" key="5">
    <source>
        <dbReference type="Proteomes" id="UP000178315"/>
    </source>
</evidence>
<dbReference type="Proteomes" id="UP000178315">
    <property type="component" value="Unassembled WGS sequence"/>
</dbReference>
<dbReference type="EMBL" id="MHJU01000019">
    <property type="protein sequence ID" value="OGY72958.1"/>
    <property type="molecule type" value="Genomic_DNA"/>
</dbReference>
<dbReference type="AlphaFoldDB" id="A0A1G2A7T9"/>
<dbReference type="GO" id="GO:0003677">
    <property type="term" value="F:DNA binding"/>
    <property type="evidence" value="ECO:0007669"/>
    <property type="project" value="UniProtKB-KW"/>
</dbReference>